<accession>A0A4Y2KA16</accession>
<name>A0A4Y2KA16_ARAVE</name>
<keyword evidence="2" id="KW-1185">Reference proteome</keyword>
<sequence length="118" mass="13349">MLESIFSFPCLDLGTQMTWILYATNVISDNRKTACAFDVQVDCTPSPTLAAAEQHSCRAYQVQQWLNEQKDPLKWGWKTIGGHLRPITTTHPAAPKDLLSLIVCMQRGMRTKLRVSKE</sequence>
<organism evidence="1 2">
    <name type="scientific">Araneus ventricosus</name>
    <name type="common">Orbweaver spider</name>
    <name type="synonym">Epeira ventricosa</name>
    <dbReference type="NCBI Taxonomy" id="182803"/>
    <lineage>
        <taxon>Eukaryota</taxon>
        <taxon>Metazoa</taxon>
        <taxon>Ecdysozoa</taxon>
        <taxon>Arthropoda</taxon>
        <taxon>Chelicerata</taxon>
        <taxon>Arachnida</taxon>
        <taxon>Araneae</taxon>
        <taxon>Araneomorphae</taxon>
        <taxon>Entelegynae</taxon>
        <taxon>Araneoidea</taxon>
        <taxon>Araneidae</taxon>
        <taxon>Araneus</taxon>
    </lineage>
</organism>
<proteinExistence type="predicted"/>
<dbReference type="OrthoDB" id="6781249at2759"/>
<reference evidence="1 2" key="1">
    <citation type="journal article" date="2019" name="Sci. Rep.">
        <title>Orb-weaving spider Araneus ventricosus genome elucidates the spidroin gene catalogue.</title>
        <authorList>
            <person name="Kono N."/>
            <person name="Nakamura H."/>
            <person name="Ohtoshi R."/>
            <person name="Moran D.A.P."/>
            <person name="Shinohara A."/>
            <person name="Yoshida Y."/>
            <person name="Fujiwara M."/>
            <person name="Mori M."/>
            <person name="Tomita M."/>
            <person name="Arakawa K."/>
        </authorList>
    </citation>
    <scope>NUCLEOTIDE SEQUENCE [LARGE SCALE GENOMIC DNA]</scope>
</reference>
<dbReference type="EMBL" id="BGPR01004385">
    <property type="protein sequence ID" value="GBM99054.1"/>
    <property type="molecule type" value="Genomic_DNA"/>
</dbReference>
<dbReference type="Proteomes" id="UP000499080">
    <property type="component" value="Unassembled WGS sequence"/>
</dbReference>
<gene>
    <name evidence="1" type="ORF">AVEN_161259_1</name>
</gene>
<evidence type="ECO:0000313" key="2">
    <source>
        <dbReference type="Proteomes" id="UP000499080"/>
    </source>
</evidence>
<protein>
    <submittedName>
        <fullName evidence="1">Uncharacterized protein</fullName>
    </submittedName>
</protein>
<dbReference type="AlphaFoldDB" id="A0A4Y2KA16"/>
<comment type="caution">
    <text evidence="1">The sequence shown here is derived from an EMBL/GenBank/DDBJ whole genome shotgun (WGS) entry which is preliminary data.</text>
</comment>
<evidence type="ECO:0000313" key="1">
    <source>
        <dbReference type="EMBL" id="GBM99054.1"/>
    </source>
</evidence>